<organism evidence="5 6">
    <name type="scientific">Mytilus edulis</name>
    <name type="common">Blue mussel</name>
    <dbReference type="NCBI Taxonomy" id="6550"/>
    <lineage>
        <taxon>Eukaryota</taxon>
        <taxon>Metazoa</taxon>
        <taxon>Spiralia</taxon>
        <taxon>Lophotrochozoa</taxon>
        <taxon>Mollusca</taxon>
        <taxon>Bivalvia</taxon>
        <taxon>Autobranchia</taxon>
        <taxon>Pteriomorphia</taxon>
        <taxon>Mytilida</taxon>
        <taxon>Mytiloidea</taxon>
        <taxon>Mytilidae</taxon>
        <taxon>Mytilinae</taxon>
        <taxon>Mytilus</taxon>
    </lineage>
</organism>
<gene>
    <name evidence="5" type="ORF">MEDL_48051</name>
</gene>
<dbReference type="InterPro" id="IPR000315">
    <property type="entry name" value="Znf_B-box"/>
</dbReference>
<dbReference type="Pfam" id="PF12854">
    <property type="entry name" value="PPR_1"/>
    <property type="match status" value="1"/>
</dbReference>
<dbReference type="PROSITE" id="PS51375">
    <property type="entry name" value="PPR"/>
    <property type="match status" value="2"/>
</dbReference>
<dbReference type="SUPFAM" id="SSF63829">
    <property type="entry name" value="Calcium-dependent phosphotriesterase"/>
    <property type="match status" value="1"/>
</dbReference>
<evidence type="ECO:0000256" key="3">
    <source>
        <dbReference type="SAM" id="MobiDB-lite"/>
    </source>
</evidence>
<dbReference type="PANTHER" id="PTHR46669:SF1">
    <property type="entry name" value="LEUCINE-RICH PPR MOTIF-CONTAINING PROTEIN, MITOCHONDRIAL"/>
    <property type="match status" value="1"/>
</dbReference>
<dbReference type="OrthoDB" id="185373at2759"/>
<evidence type="ECO:0000256" key="1">
    <source>
        <dbReference type="PROSITE-ProRule" id="PRU00024"/>
    </source>
</evidence>
<evidence type="ECO:0000313" key="6">
    <source>
        <dbReference type="Proteomes" id="UP000683360"/>
    </source>
</evidence>
<dbReference type="InterPro" id="IPR011990">
    <property type="entry name" value="TPR-like_helical_dom_sf"/>
</dbReference>
<dbReference type="InterPro" id="IPR033490">
    <property type="entry name" value="LRP130"/>
</dbReference>
<accession>A0A8S3TNW7</accession>
<dbReference type="InterPro" id="IPR002885">
    <property type="entry name" value="PPR_rpt"/>
</dbReference>
<dbReference type="PANTHER" id="PTHR46669">
    <property type="entry name" value="LEUCINE-RICH PPR MOTIF-CONTAINING PROTEIN, MITOCHONDRIAL"/>
    <property type="match status" value="1"/>
</dbReference>
<dbReference type="PROSITE" id="PS50119">
    <property type="entry name" value="ZF_BBOX"/>
    <property type="match status" value="1"/>
</dbReference>
<dbReference type="Pfam" id="PF13041">
    <property type="entry name" value="PPR_2"/>
    <property type="match status" value="1"/>
</dbReference>
<feature type="domain" description="B box-type" evidence="4">
    <location>
        <begin position="1007"/>
        <end position="1048"/>
    </location>
</feature>
<dbReference type="GO" id="GO:0008270">
    <property type="term" value="F:zinc ion binding"/>
    <property type="evidence" value="ECO:0007669"/>
    <property type="project" value="UniProtKB-KW"/>
</dbReference>
<feature type="repeat" description="PPR" evidence="2">
    <location>
        <begin position="185"/>
        <end position="219"/>
    </location>
</feature>
<name>A0A8S3TNW7_MYTED</name>
<comment type="caution">
    <text evidence="5">The sequence shown here is derived from an EMBL/GenBank/DDBJ whole genome shotgun (WGS) entry which is preliminary data.</text>
</comment>
<dbReference type="EMBL" id="CAJPWZ010002318">
    <property type="protein sequence ID" value="CAG2235387.1"/>
    <property type="molecule type" value="Genomic_DNA"/>
</dbReference>
<dbReference type="GO" id="GO:0005634">
    <property type="term" value="C:nucleus"/>
    <property type="evidence" value="ECO:0007669"/>
    <property type="project" value="TreeGrafter"/>
</dbReference>
<evidence type="ECO:0000256" key="2">
    <source>
        <dbReference type="PROSITE-ProRule" id="PRU00708"/>
    </source>
</evidence>
<dbReference type="Gene3D" id="3.30.160.60">
    <property type="entry name" value="Classic Zinc Finger"/>
    <property type="match status" value="1"/>
</dbReference>
<feature type="repeat" description="PPR" evidence="2">
    <location>
        <begin position="220"/>
        <end position="254"/>
    </location>
</feature>
<dbReference type="GO" id="GO:0003730">
    <property type="term" value="F:mRNA 3'-UTR binding"/>
    <property type="evidence" value="ECO:0007669"/>
    <property type="project" value="TreeGrafter"/>
</dbReference>
<keyword evidence="1" id="KW-0863">Zinc-finger</keyword>
<dbReference type="GO" id="GO:0070129">
    <property type="term" value="P:regulation of mitochondrial translation"/>
    <property type="evidence" value="ECO:0007669"/>
    <property type="project" value="TreeGrafter"/>
</dbReference>
<evidence type="ECO:0000313" key="5">
    <source>
        <dbReference type="EMBL" id="CAG2235387.1"/>
    </source>
</evidence>
<feature type="region of interest" description="Disordered" evidence="3">
    <location>
        <begin position="928"/>
        <end position="972"/>
    </location>
</feature>
<dbReference type="GO" id="GO:0005739">
    <property type="term" value="C:mitochondrion"/>
    <property type="evidence" value="ECO:0007669"/>
    <property type="project" value="TreeGrafter"/>
</dbReference>
<dbReference type="CDD" id="cd19756">
    <property type="entry name" value="Bbox2"/>
    <property type="match status" value="1"/>
</dbReference>
<keyword evidence="1" id="KW-0479">Metal-binding</keyword>
<dbReference type="Gene3D" id="1.25.40.10">
    <property type="entry name" value="Tetratricopeptide repeat domain"/>
    <property type="match status" value="1"/>
</dbReference>
<keyword evidence="6" id="KW-1185">Reference proteome</keyword>
<dbReference type="SUPFAM" id="SSF57845">
    <property type="entry name" value="B-box zinc-binding domain"/>
    <property type="match status" value="1"/>
</dbReference>
<protein>
    <submittedName>
        <fullName evidence="5">LRPPRC</fullName>
    </submittedName>
</protein>
<feature type="compositionally biased region" description="Polar residues" evidence="3">
    <location>
        <begin position="930"/>
        <end position="948"/>
    </location>
</feature>
<sequence>MAALCRCARFCLSKAIQLPLRPVFSSNSKNFIWENKCRPSIFSIDIRRQFVQPASTEKNEQERTFRTRQPVSDQPMQALGDFVHQYRRSRQDYIQNCITMFQEKGLDNIEDGMFVLRSTGEPLSQLHPDNRMKYTDLIWECIQKSGLPLQTSYFNNLLMVYLENQHKFSPPDILTEMDKAGLKPNRVTFQLILAHYCEEGDVEKASQILEHMKEMKVPLTDTVFNSLIIGHFRANDVEGAVNMLELMRQSGLEPTLETYNSLLQGYIEKGNTEEVIKMISQPQGQKISFLSSQLFDAIVTALNHGHEELAFQIFDTMKDSTMLRGRGTNLLRSCIQRMAYHGHIDATLKMWEDVVPVEIINREMMKSIILNLDPEKNISALLNILKNQDQESMDMDYCIKLCCREQKFDWILKFLERANTVKCFEEGHIRFIFKLFQDDQEALLQVTDVLAKNQSMKTRGNIGQCLSKYIIPTIVKNEESVEDFLEKMKEKGYPEEEIDSCTFFHLLTSDVEKAFEFAKDKKIYMFPEMRQKLTNLDLTQHWKPVMEVMSRSPEKFFKNKLQMLENIFDKNSAVLNDIVAYYKSLGSFLGYGARDMLRQRGINTDRNMSRWTNFSNPEESQKRREIVQMIEQFRNLFADQKIDEAEKVLHSIEDTGVKILSSYVIRVALRIYSLYRKNLLLSLKYLTILETDFPESQYWNELLMTCGLLIKAGQFEEVMPHIKLYADRCSLSLPLQFRTDVLQFLAESMAEKLEPSESIDFLLKLSDISFIQKNTEGLVTKFLLREYIKRDDTTLPRKIVDLVVSRKNLGMMSLFQMFNFFIVKGDNDALQEVTDKTPFLITQQEGSIKNIEELATLVQLTEKMPGCDRDLMLCNLIRGYVQTRDFSSAKDVLKMYAEEEVKPSPETINYLNKQLTANGMEKVQDLQAGEISSSPDSEQTEQIDNSTNSDSSSSSDGSSSSDSSDSDEEKNPAFEQFKHPSLEITIILQYHCSWTISDVGKLNKVQAEEIKCQEHVGLNCSIFCTHCGVPICNDCRAKSHETHNLVKVSEGYEMVLKDLQEVENTIVQESNRLSVSVSTLHELRFIENASYTRIKKEIESQEISIINAAKKQKQKLLIELDDNWDKVSWSLDNGNAYVQENLKTLLQQKDQVSHLLQSKNTTEVFAASKHILKPTSSFQIESFTYNHVPNFTRGEIENARTMYGSLKKVNERPGLFLPVLKQFQTDHEIKRIIVSSDNTIWTSNLQTIFKTKISHGSLKTVSKLHVKNTGIALTGLKDLLFDGKYNLRRVSNGTEEIKETLLNVHPHTVTAFHVSHANDILIAASGNTEAYSNDGQRLLISMDQNGNRKKVYQRDRNFRPLFTCIISIFTNRENNIGIVDNTSDDNRGKVMVLQENGELRNVYTSHKNDKAFKPYTIEATFSGNFVVLDLVNQNLHILNQEGRFITFCDMKELKVGYVGAFCIRDSLLYIGCKAREKDMIHTVDISGW</sequence>
<dbReference type="NCBIfam" id="TIGR00756">
    <property type="entry name" value="PPR"/>
    <property type="match status" value="2"/>
</dbReference>
<evidence type="ECO:0000259" key="4">
    <source>
        <dbReference type="PROSITE" id="PS50119"/>
    </source>
</evidence>
<reference evidence="5" key="1">
    <citation type="submission" date="2021-03" db="EMBL/GenBank/DDBJ databases">
        <authorList>
            <person name="Bekaert M."/>
        </authorList>
    </citation>
    <scope>NUCLEOTIDE SEQUENCE</scope>
</reference>
<keyword evidence="1" id="KW-0862">Zinc</keyword>
<dbReference type="Pfam" id="PF00643">
    <property type="entry name" value="zf-B_box"/>
    <property type="match status" value="1"/>
</dbReference>
<proteinExistence type="predicted"/>
<feature type="compositionally biased region" description="Low complexity" evidence="3">
    <location>
        <begin position="949"/>
        <end position="963"/>
    </location>
</feature>
<dbReference type="Proteomes" id="UP000683360">
    <property type="component" value="Unassembled WGS sequence"/>
</dbReference>